<dbReference type="AlphaFoldDB" id="A0A1M7K4T1"/>
<dbReference type="Gene3D" id="3.40.50.300">
    <property type="entry name" value="P-loop containing nucleotide triphosphate hydrolases"/>
    <property type="match status" value="2"/>
</dbReference>
<sequence>MIEFKNVSFSYSNDGSANGGGCLKNIDLKINKGEAVVLSGESGCGKTTITRLINGLIPYYYEGTLTGDIIINGKNSRDMSLYDISKNTGSVFQNPRSQFFNVDTDSELAFSCENQGMPVEEIKRRIKETVELFGIQRLMHRSIFDMSGGEKQIIACAAVSVADPDIIVLDEPSSNLDMRATAELKKCIRIWKSQKKTIIIAEHRLRYLSDIADRVFYIREGRIENSFTFDELREKSFEELKSLGLRPVTDDQFKKAGNAVSESQNGLTLKNFAFAYKRSAPVLKIEECSIPFGQITAVIGNNGAGKSTFSRCLCGLVKKCKGIAEYNDNTLKRRDRLKKSFMVMQDVNNQLFTESVLDEVMISMEEEKNDKAIEILRSLDLEELSDRHPASLSGGQKQRCAIACAIASNKEIMIFDEPTSGLDLRHMYEVADNIRFVNSDDRCIIVVSHDLELILSCCTYVVRLEKGEVIEHYPLDSNGIGRLVDFFEEPFRSSSKDVS</sequence>
<dbReference type="InterPro" id="IPR003593">
    <property type="entry name" value="AAA+_ATPase"/>
</dbReference>
<evidence type="ECO:0000256" key="9">
    <source>
        <dbReference type="ARBA" id="ARBA00023136"/>
    </source>
</evidence>
<dbReference type="GO" id="GO:0005524">
    <property type="term" value="F:ATP binding"/>
    <property type="evidence" value="ECO:0007669"/>
    <property type="project" value="UniProtKB-KW"/>
</dbReference>
<keyword evidence="6" id="KW-0547">Nucleotide-binding</keyword>
<feature type="domain" description="ABC transporter" evidence="11">
    <location>
        <begin position="2"/>
        <end position="245"/>
    </location>
</feature>
<keyword evidence="9" id="KW-0472">Membrane</keyword>
<evidence type="ECO:0000256" key="2">
    <source>
        <dbReference type="ARBA" id="ARBA00005417"/>
    </source>
</evidence>
<evidence type="ECO:0000256" key="8">
    <source>
        <dbReference type="ARBA" id="ARBA00022967"/>
    </source>
</evidence>
<evidence type="ECO:0000256" key="5">
    <source>
        <dbReference type="ARBA" id="ARBA00022737"/>
    </source>
</evidence>
<evidence type="ECO:0000256" key="10">
    <source>
        <dbReference type="ARBA" id="ARBA00025157"/>
    </source>
</evidence>
<dbReference type="RefSeq" id="WP_072950870.1">
    <property type="nucleotide sequence ID" value="NZ_FRCT01000007.1"/>
</dbReference>
<dbReference type="InterPro" id="IPR015856">
    <property type="entry name" value="ABC_transpr_CbiO/EcfA_su"/>
</dbReference>
<keyword evidence="7 12" id="KW-0067">ATP-binding</keyword>
<evidence type="ECO:0000256" key="4">
    <source>
        <dbReference type="ARBA" id="ARBA00022475"/>
    </source>
</evidence>
<dbReference type="GO" id="GO:0016887">
    <property type="term" value="F:ATP hydrolysis activity"/>
    <property type="evidence" value="ECO:0007669"/>
    <property type="project" value="InterPro"/>
</dbReference>
<dbReference type="InterPro" id="IPR003439">
    <property type="entry name" value="ABC_transporter-like_ATP-bd"/>
</dbReference>
<dbReference type="PANTHER" id="PTHR43553">
    <property type="entry name" value="HEAVY METAL TRANSPORTER"/>
    <property type="match status" value="1"/>
</dbReference>
<comment type="similarity">
    <text evidence="2">Belongs to the ABC transporter superfamily.</text>
</comment>
<dbReference type="InterPro" id="IPR050095">
    <property type="entry name" value="ECF_ABC_transporter_ATP-bd"/>
</dbReference>
<protein>
    <submittedName>
        <fullName evidence="12">Energy-coupling factor transport system ATP-binding protein</fullName>
    </submittedName>
</protein>
<evidence type="ECO:0000256" key="7">
    <source>
        <dbReference type="ARBA" id="ARBA00022840"/>
    </source>
</evidence>
<evidence type="ECO:0000313" key="12">
    <source>
        <dbReference type="EMBL" id="SHM60268.1"/>
    </source>
</evidence>
<evidence type="ECO:0000256" key="3">
    <source>
        <dbReference type="ARBA" id="ARBA00022448"/>
    </source>
</evidence>
<keyword evidence="5" id="KW-0677">Repeat</keyword>
<dbReference type="SUPFAM" id="SSF52540">
    <property type="entry name" value="P-loop containing nucleoside triphosphate hydrolases"/>
    <property type="match status" value="2"/>
</dbReference>
<evidence type="ECO:0000259" key="11">
    <source>
        <dbReference type="PROSITE" id="PS50893"/>
    </source>
</evidence>
<evidence type="ECO:0000256" key="1">
    <source>
        <dbReference type="ARBA" id="ARBA00004202"/>
    </source>
</evidence>
<organism evidence="12 13">
    <name type="scientific">Ruminococcus flavefaciens</name>
    <dbReference type="NCBI Taxonomy" id="1265"/>
    <lineage>
        <taxon>Bacteria</taxon>
        <taxon>Bacillati</taxon>
        <taxon>Bacillota</taxon>
        <taxon>Clostridia</taxon>
        <taxon>Eubacteriales</taxon>
        <taxon>Oscillospiraceae</taxon>
        <taxon>Ruminococcus</taxon>
    </lineage>
</organism>
<comment type="subcellular location">
    <subcellularLocation>
        <location evidence="1">Cell membrane</location>
        <topology evidence="1">Peripheral membrane protein</topology>
    </subcellularLocation>
</comment>
<comment type="function">
    <text evidence="10">Probably part of an ABC transporter complex. Responsible for energy coupling to the transport system.</text>
</comment>
<dbReference type="EMBL" id="FRCT01000007">
    <property type="protein sequence ID" value="SHM60268.1"/>
    <property type="molecule type" value="Genomic_DNA"/>
</dbReference>
<keyword evidence="4" id="KW-1003">Cell membrane</keyword>
<dbReference type="PROSITE" id="PS50893">
    <property type="entry name" value="ABC_TRANSPORTER_2"/>
    <property type="match status" value="2"/>
</dbReference>
<keyword evidence="3" id="KW-0813">Transport</keyword>
<dbReference type="GO" id="GO:0043190">
    <property type="term" value="C:ATP-binding cassette (ABC) transporter complex"/>
    <property type="evidence" value="ECO:0007669"/>
    <property type="project" value="TreeGrafter"/>
</dbReference>
<evidence type="ECO:0000313" key="13">
    <source>
        <dbReference type="Proteomes" id="UP000184394"/>
    </source>
</evidence>
<dbReference type="CDD" id="cd03226">
    <property type="entry name" value="ABC_cobalt_CbiO_domain2"/>
    <property type="match status" value="1"/>
</dbReference>
<dbReference type="SMART" id="SM00382">
    <property type="entry name" value="AAA"/>
    <property type="match status" value="2"/>
</dbReference>
<dbReference type="InterPro" id="IPR027417">
    <property type="entry name" value="P-loop_NTPase"/>
</dbReference>
<dbReference type="Pfam" id="PF00005">
    <property type="entry name" value="ABC_tran"/>
    <property type="match status" value="2"/>
</dbReference>
<dbReference type="Proteomes" id="UP000184394">
    <property type="component" value="Unassembled WGS sequence"/>
</dbReference>
<evidence type="ECO:0000256" key="6">
    <source>
        <dbReference type="ARBA" id="ARBA00022741"/>
    </source>
</evidence>
<accession>A0A1M7K4T1</accession>
<dbReference type="CDD" id="cd03225">
    <property type="entry name" value="ABC_cobalt_CbiO_domain1"/>
    <property type="match status" value="1"/>
</dbReference>
<dbReference type="GO" id="GO:0042626">
    <property type="term" value="F:ATPase-coupled transmembrane transporter activity"/>
    <property type="evidence" value="ECO:0007669"/>
    <property type="project" value="TreeGrafter"/>
</dbReference>
<name>A0A1M7K4T1_RUMFL</name>
<keyword evidence="8" id="KW-1278">Translocase</keyword>
<dbReference type="PANTHER" id="PTHR43553:SF23">
    <property type="entry name" value="ABC TRANSPORTER ATP-BINDING COMPONENT"/>
    <property type="match status" value="1"/>
</dbReference>
<proteinExistence type="inferred from homology"/>
<feature type="domain" description="ABC transporter" evidence="11">
    <location>
        <begin position="267"/>
        <end position="491"/>
    </location>
</feature>
<reference evidence="12 13" key="1">
    <citation type="submission" date="2016-11" db="EMBL/GenBank/DDBJ databases">
        <authorList>
            <person name="Jaros S."/>
            <person name="Januszkiewicz K."/>
            <person name="Wedrychowicz H."/>
        </authorList>
    </citation>
    <scope>NUCLEOTIDE SEQUENCE [LARGE SCALE GENOMIC DNA]</scope>
    <source>
        <strain evidence="12 13">Y1</strain>
    </source>
</reference>
<gene>
    <name evidence="12" type="ORF">SAMN04487860_107109</name>
</gene>
<dbReference type="OrthoDB" id="501320at2"/>